<dbReference type="PATRIC" id="fig|362413.3.peg.3538"/>
<dbReference type="EMBL" id="JRLF01000006">
    <property type="protein sequence ID" value="KQB42606.1"/>
    <property type="molecule type" value="Genomic_DNA"/>
</dbReference>
<dbReference type="AlphaFoldDB" id="A0A0Q0RYR4"/>
<dbReference type="InterPro" id="IPR026444">
    <property type="entry name" value="Secre_tail"/>
</dbReference>
<protein>
    <submittedName>
        <fullName evidence="4">Por secretion system C-terminal sorting domain containing protein</fullName>
    </submittedName>
</protein>
<dbReference type="NCBIfam" id="TIGR04183">
    <property type="entry name" value="Por_Secre_tail"/>
    <property type="match status" value="1"/>
</dbReference>
<dbReference type="STRING" id="362413.RC62_3613"/>
<evidence type="ECO:0000256" key="1">
    <source>
        <dbReference type="ARBA" id="ARBA00022729"/>
    </source>
</evidence>
<dbReference type="Pfam" id="PF18962">
    <property type="entry name" value="Por_Secre_tail"/>
    <property type="match status" value="1"/>
</dbReference>
<sequence length="290" mass="31904">MFLKIKKMKKNLLLVLFIMVSAVSSAQFTVWEDDFDDADASDWILLDKDGNGSNWIARKNIKLDENNAIVDGNASVLGTYNIDLATASPLETLEDNLAISPVLDLSFYSGAVSLILNAQPSAYDSNQELSVYGSTSPDPATFTLIGKIMLERLTIDEPEFKDYSINISQFSGQSTVYIALGNNTTTGFIGYEIDKVSVNAQALLGLDDVASGAAVCKMNQNPVQEYLQLELGEQFQAEEATLKIYNFNGVLVKETPYKKDNLSVSELAQGVYFLLVSDNNRTAKLKFIKK</sequence>
<evidence type="ECO:0000256" key="2">
    <source>
        <dbReference type="SAM" id="SignalP"/>
    </source>
</evidence>
<feature type="domain" description="Secretion system C-terminal sorting" evidence="3">
    <location>
        <begin position="221"/>
        <end position="286"/>
    </location>
</feature>
<dbReference type="Proteomes" id="UP000050443">
    <property type="component" value="Unassembled WGS sequence"/>
</dbReference>
<gene>
    <name evidence="4" type="ORF">RC62_3613</name>
</gene>
<reference evidence="4 5" key="1">
    <citation type="submission" date="2014-09" db="EMBL/GenBank/DDBJ databases">
        <title>Genome sequence of Flavobacterium aquidurense RC62.</title>
        <authorList>
            <person name="Kim J.F."/>
            <person name="Kwak M.-J."/>
        </authorList>
    </citation>
    <scope>NUCLEOTIDE SEQUENCE [LARGE SCALE GENOMIC DNA]</scope>
    <source>
        <strain evidence="4 5">RC62</strain>
    </source>
</reference>
<accession>A0A0Q0RYR4</accession>
<proteinExistence type="predicted"/>
<organism evidence="4 5">
    <name type="scientific">Flavobacterium aquidurense</name>
    <dbReference type="NCBI Taxonomy" id="362413"/>
    <lineage>
        <taxon>Bacteria</taxon>
        <taxon>Pseudomonadati</taxon>
        <taxon>Bacteroidota</taxon>
        <taxon>Flavobacteriia</taxon>
        <taxon>Flavobacteriales</taxon>
        <taxon>Flavobacteriaceae</taxon>
        <taxon>Flavobacterium</taxon>
    </lineage>
</organism>
<dbReference type="Gene3D" id="2.60.120.200">
    <property type="match status" value="1"/>
</dbReference>
<feature type="signal peptide" evidence="2">
    <location>
        <begin position="1"/>
        <end position="26"/>
    </location>
</feature>
<keyword evidence="1 2" id="KW-0732">Signal</keyword>
<comment type="caution">
    <text evidence="4">The sequence shown here is derived from an EMBL/GenBank/DDBJ whole genome shotgun (WGS) entry which is preliminary data.</text>
</comment>
<evidence type="ECO:0000313" key="5">
    <source>
        <dbReference type="Proteomes" id="UP000050443"/>
    </source>
</evidence>
<feature type="chain" id="PRO_5006183664" evidence="2">
    <location>
        <begin position="27"/>
        <end position="290"/>
    </location>
</feature>
<evidence type="ECO:0000259" key="3">
    <source>
        <dbReference type="Pfam" id="PF18962"/>
    </source>
</evidence>
<name>A0A0Q0RYR4_9FLAO</name>
<evidence type="ECO:0000313" key="4">
    <source>
        <dbReference type="EMBL" id="KQB42606.1"/>
    </source>
</evidence>